<evidence type="ECO:0000259" key="1">
    <source>
        <dbReference type="Pfam" id="PF03551"/>
    </source>
</evidence>
<gene>
    <name evidence="2" type="ORF">L2X98_07055</name>
</gene>
<evidence type="ECO:0000313" key="2">
    <source>
        <dbReference type="EMBL" id="UJP14297.2"/>
    </source>
</evidence>
<proteinExistence type="predicted"/>
<dbReference type="Proteomes" id="UP001054811">
    <property type="component" value="Chromosome"/>
</dbReference>
<dbReference type="Gene3D" id="1.10.10.10">
    <property type="entry name" value="Winged helix-like DNA-binding domain superfamily/Winged helix DNA-binding domain"/>
    <property type="match status" value="1"/>
</dbReference>
<sequence>MVLALLHEGDMHPYEMIRMLRHRRDDRMVKLTNGTFYHTVARLERDGLIAEAGTDREGNRPERTTYALTPAGPPALAEWVSAHLSRTDGAASFRVALAEAHNLSRTEVAAQLATRRAGLAEEYEALRIGLQSARARGTAGQFMVEVERHLHLLGAELEWTDSFLARLADEDYLWGVADLSPAQIAHHQELRKAAQK</sequence>
<dbReference type="PANTHER" id="PTHR33169">
    <property type="entry name" value="PADR-FAMILY TRANSCRIPTIONAL REGULATOR"/>
    <property type="match status" value="1"/>
</dbReference>
<dbReference type="InterPro" id="IPR005149">
    <property type="entry name" value="Tscrpt_reg_PadR_N"/>
</dbReference>
<accession>A0ABY3SUU6</accession>
<dbReference type="InterPro" id="IPR052509">
    <property type="entry name" value="Metal_resp_DNA-bind_regulator"/>
</dbReference>
<protein>
    <submittedName>
        <fullName evidence="2">PadR family transcriptional regulator</fullName>
    </submittedName>
</protein>
<dbReference type="InterPro" id="IPR036390">
    <property type="entry name" value="WH_DNA-bd_sf"/>
</dbReference>
<dbReference type="EMBL" id="CP091139">
    <property type="protein sequence ID" value="UJP14297.2"/>
    <property type="molecule type" value="Genomic_DNA"/>
</dbReference>
<keyword evidence="3" id="KW-1185">Reference proteome</keyword>
<dbReference type="InterPro" id="IPR036388">
    <property type="entry name" value="WH-like_DNA-bd_sf"/>
</dbReference>
<feature type="domain" description="Transcription regulator PadR N-terminal" evidence="1">
    <location>
        <begin position="2"/>
        <end position="77"/>
    </location>
</feature>
<organism evidence="2 3">
    <name type="scientific">Microbacterium elymi</name>
    <dbReference type="NCBI Taxonomy" id="2909587"/>
    <lineage>
        <taxon>Bacteria</taxon>
        <taxon>Bacillati</taxon>
        <taxon>Actinomycetota</taxon>
        <taxon>Actinomycetes</taxon>
        <taxon>Micrococcales</taxon>
        <taxon>Microbacteriaceae</taxon>
        <taxon>Microbacterium</taxon>
    </lineage>
</organism>
<name>A0ABY3SUU6_9MICO</name>
<dbReference type="PANTHER" id="PTHR33169:SF27">
    <property type="entry name" value="TRANSCRIPTIONAL REGULATOR PADR FAMILY PROTEIN"/>
    <property type="match status" value="1"/>
</dbReference>
<dbReference type="Pfam" id="PF03551">
    <property type="entry name" value="PadR"/>
    <property type="match status" value="1"/>
</dbReference>
<dbReference type="RefSeq" id="WP_259610928.1">
    <property type="nucleotide sequence ID" value="NZ_CP091139.2"/>
</dbReference>
<reference evidence="2" key="1">
    <citation type="submission" date="2022-01" db="EMBL/GenBank/DDBJ databases">
        <title>Microbacterium eymi and Microbacterium rhizovicinus sp. nov., isolated from the rhizospheric soil of Elymus tsukushiensis, a plant native to the Dokdo Islands, Republic of Korea.</title>
        <authorList>
            <person name="Hwang Y.J."/>
        </authorList>
    </citation>
    <scope>NUCLEOTIDE SEQUENCE</scope>
    <source>
        <strain evidence="2">KUDC0405</strain>
    </source>
</reference>
<dbReference type="SUPFAM" id="SSF46785">
    <property type="entry name" value="Winged helix' DNA-binding domain"/>
    <property type="match status" value="1"/>
</dbReference>
<evidence type="ECO:0000313" key="3">
    <source>
        <dbReference type="Proteomes" id="UP001054811"/>
    </source>
</evidence>